<reference evidence="5 6" key="1">
    <citation type="submission" date="2017-05" db="EMBL/GenBank/DDBJ databases">
        <title>Vagococcus spp. assemblies.</title>
        <authorList>
            <person name="Gulvik C.A."/>
        </authorList>
    </citation>
    <scope>NUCLEOTIDE SEQUENCE [LARGE SCALE GENOMIC DNA]</scope>
    <source>
        <strain evidence="5 6">NCFB 2777</strain>
    </source>
</reference>
<dbReference type="InterPro" id="IPR004843">
    <property type="entry name" value="Calcineurin-like_PHP"/>
</dbReference>
<evidence type="ECO:0000259" key="3">
    <source>
        <dbReference type="Pfam" id="PF00149"/>
    </source>
</evidence>
<name>A0A429ZTH6_9ENTE</name>
<dbReference type="InterPro" id="IPR036907">
    <property type="entry name" value="5'-Nucleotdase_C_sf"/>
</dbReference>
<dbReference type="Pfam" id="PF00149">
    <property type="entry name" value="Metallophos"/>
    <property type="match status" value="1"/>
</dbReference>
<dbReference type="InterPro" id="IPR006146">
    <property type="entry name" value="5'-Nucleotdase_CS"/>
</dbReference>
<dbReference type="Gene3D" id="3.60.21.10">
    <property type="match status" value="1"/>
</dbReference>
<accession>A0A429ZTH6</accession>
<dbReference type="GO" id="GO:0030288">
    <property type="term" value="C:outer membrane-bounded periplasmic space"/>
    <property type="evidence" value="ECO:0007669"/>
    <property type="project" value="TreeGrafter"/>
</dbReference>
<dbReference type="Proteomes" id="UP000287239">
    <property type="component" value="Unassembled WGS sequence"/>
</dbReference>
<dbReference type="GO" id="GO:0046872">
    <property type="term" value="F:metal ion binding"/>
    <property type="evidence" value="ECO:0007669"/>
    <property type="project" value="InterPro"/>
</dbReference>
<dbReference type="GO" id="GO:0000166">
    <property type="term" value="F:nucleotide binding"/>
    <property type="evidence" value="ECO:0007669"/>
    <property type="project" value="UniProtKB-KW"/>
</dbReference>
<dbReference type="InterPro" id="IPR011240">
    <property type="entry name" value="Pesterase_YunD"/>
</dbReference>
<evidence type="ECO:0000313" key="5">
    <source>
        <dbReference type="EMBL" id="RST96986.1"/>
    </source>
</evidence>
<dbReference type="GO" id="GO:0008768">
    <property type="term" value="F:UDP-sugar diphosphatase activity"/>
    <property type="evidence" value="ECO:0007669"/>
    <property type="project" value="TreeGrafter"/>
</dbReference>
<proteinExistence type="inferred from homology"/>
<comment type="similarity">
    <text evidence="2">Belongs to the 5'-nucleotidase family.</text>
</comment>
<dbReference type="Pfam" id="PF02872">
    <property type="entry name" value="5_nucleotid_C"/>
    <property type="match status" value="1"/>
</dbReference>
<protein>
    <submittedName>
        <fullName evidence="5">Multifunctional 2',3'-cyclic-nucleotide 2'-phosphodiesterase/5'-nucleotidase/3'-nucleotidase</fullName>
    </submittedName>
</protein>
<evidence type="ECO:0000259" key="4">
    <source>
        <dbReference type="Pfam" id="PF02872"/>
    </source>
</evidence>
<dbReference type="GeneID" id="98567405"/>
<dbReference type="SUPFAM" id="SSF55816">
    <property type="entry name" value="5'-nucleotidase (syn. UDP-sugar hydrolase), C-terminal domain"/>
    <property type="match status" value="1"/>
</dbReference>
<dbReference type="Gene3D" id="3.90.780.10">
    <property type="entry name" value="5'-Nucleotidase, C-terminal domain"/>
    <property type="match status" value="1"/>
</dbReference>
<dbReference type="GO" id="GO:0009166">
    <property type="term" value="P:nucleotide catabolic process"/>
    <property type="evidence" value="ECO:0007669"/>
    <property type="project" value="InterPro"/>
</dbReference>
<evidence type="ECO:0000313" key="6">
    <source>
        <dbReference type="Proteomes" id="UP000287239"/>
    </source>
</evidence>
<dbReference type="GO" id="GO:0008253">
    <property type="term" value="F:5'-nucleotidase activity"/>
    <property type="evidence" value="ECO:0007669"/>
    <property type="project" value="TreeGrafter"/>
</dbReference>
<evidence type="ECO:0000256" key="2">
    <source>
        <dbReference type="RuleBase" id="RU362119"/>
    </source>
</evidence>
<dbReference type="EMBL" id="NGJU01000004">
    <property type="protein sequence ID" value="RST96986.1"/>
    <property type="molecule type" value="Genomic_DNA"/>
</dbReference>
<dbReference type="AlphaFoldDB" id="A0A429ZTH6"/>
<gene>
    <name evidence="5" type="ORF">CBF35_03415</name>
</gene>
<dbReference type="OrthoDB" id="9793179at2"/>
<organism evidence="5 6">
    <name type="scientific">Vagococcus salmoninarum</name>
    <dbReference type="NCBI Taxonomy" id="2739"/>
    <lineage>
        <taxon>Bacteria</taxon>
        <taxon>Bacillati</taxon>
        <taxon>Bacillota</taxon>
        <taxon>Bacilli</taxon>
        <taxon>Lactobacillales</taxon>
        <taxon>Enterococcaceae</taxon>
        <taxon>Vagococcus</taxon>
    </lineage>
</organism>
<dbReference type="PANTHER" id="PTHR11575:SF23">
    <property type="entry name" value="5-NUCLEOTIDASE FAMILY PROTEIN"/>
    <property type="match status" value="1"/>
</dbReference>
<keyword evidence="6" id="KW-1185">Reference proteome</keyword>
<keyword evidence="2" id="KW-0378">Hydrolase</keyword>
<keyword evidence="2" id="KW-0547">Nucleotide-binding</keyword>
<dbReference type="RefSeq" id="WP_126778586.1">
    <property type="nucleotide sequence ID" value="NZ_NGJU01000004.1"/>
</dbReference>
<dbReference type="CDD" id="cd00845">
    <property type="entry name" value="MPP_UshA_N_like"/>
    <property type="match status" value="1"/>
</dbReference>
<dbReference type="SUPFAM" id="SSF56300">
    <property type="entry name" value="Metallo-dependent phosphatases"/>
    <property type="match status" value="1"/>
</dbReference>
<keyword evidence="1" id="KW-0732">Signal</keyword>
<feature type="domain" description="5'-Nucleotidase C-terminal" evidence="4">
    <location>
        <begin position="292"/>
        <end position="420"/>
    </location>
</feature>
<dbReference type="PRINTS" id="PR01607">
    <property type="entry name" value="APYRASEFAMLY"/>
</dbReference>
<feature type="domain" description="Calcineurin-like phosphoesterase" evidence="3">
    <location>
        <begin position="5"/>
        <end position="205"/>
    </location>
</feature>
<dbReference type="InterPro" id="IPR029052">
    <property type="entry name" value="Metallo-depent_PP-like"/>
</dbReference>
<sequence length="458" mass="51529">MEELVIIHTNDLHSHFENWPKIRRYILKRQAELQAAGITVITLDLGDFSDRVHPLTEATNGLANTLLMNQVNYDGVTIGNNEGVGNSHEQLNDLYQSSEFSVILGNLRDGKSLEQPQWAEPYKIIETDQGTRVGLLGLTAPFELTYGPNGWKVAEADEVLPNLLAEISKETDMIVLLSHLGIKEETRIAKAYPEIDIVLGSHTHHLLTEGMYVDECLLAAAGKYGRYIGEVKVQLADGLIVKKEAKVIPVTSLEEELSDQAEIISYENQGRELLQKQLIADLPQTLSLTGEGTSDIMMMALTAMSEYSQTEVSLLNSGLFLESFQKGLVSRDDLHQVLPHPMHLIRVKISGEHLKTFLREINIQEDKLQDFAIIGMGFRGKVFGQLVSNGLTWNDQQGMTYLGQEIEDDKEYQFTTVDHLLFIPFFPSLSQGAEIEFLFPEFLREVIGLHLTRHYPRK</sequence>
<dbReference type="InterPro" id="IPR006179">
    <property type="entry name" value="5_nucleotidase/apyrase"/>
</dbReference>
<dbReference type="PROSITE" id="PS00785">
    <property type="entry name" value="5_NUCLEOTIDASE_1"/>
    <property type="match status" value="1"/>
</dbReference>
<evidence type="ECO:0000256" key="1">
    <source>
        <dbReference type="ARBA" id="ARBA00022729"/>
    </source>
</evidence>
<dbReference type="PANTHER" id="PTHR11575">
    <property type="entry name" value="5'-NUCLEOTIDASE-RELATED"/>
    <property type="match status" value="1"/>
</dbReference>
<comment type="caution">
    <text evidence="5">The sequence shown here is derived from an EMBL/GenBank/DDBJ whole genome shotgun (WGS) entry which is preliminary data.</text>
</comment>
<dbReference type="InterPro" id="IPR008334">
    <property type="entry name" value="5'-Nucleotdase_C"/>
</dbReference>
<dbReference type="PIRSF" id="PIRSF036361">
    <property type="entry name" value="YunD"/>
    <property type="match status" value="1"/>
</dbReference>